<comment type="caution">
    <text evidence="1">The sequence shown here is derived from an EMBL/GenBank/DDBJ whole genome shotgun (WGS) entry which is preliminary data.</text>
</comment>
<name>A0ABW3UC44_9GAMM</name>
<feature type="non-terminal residue" evidence="1">
    <location>
        <position position="1"/>
    </location>
</feature>
<dbReference type="Proteomes" id="UP001597264">
    <property type="component" value="Unassembled WGS sequence"/>
</dbReference>
<keyword evidence="2" id="KW-1185">Reference proteome</keyword>
<proteinExistence type="predicted"/>
<evidence type="ECO:0000313" key="1">
    <source>
        <dbReference type="EMBL" id="MFD1218046.1"/>
    </source>
</evidence>
<organism evidence="1 2">
    <name type="scientific">Microbulbifer celer</name>
    <dbReference type="NCBI Taxonomy" id="435905"/>
    <lineage>
        <taxon>Bacteria</taxon>
        <taxon>Pseudomonadati</taxon>
        <taxon>Pseudomonadota</taxon>
        <taxon>Gammaproteobacteria</taxon>
        <taxon>Cellvibrionales</taxon>
        <taxon>Microbulbiferaceae</taxon>
        <taxon>Microbulbifer</taxon>
    </lineage>
</organism>
<dbReference type="InterPro" id="IPR055014">
    <property type="entry name" value="BapA_Bap-like_C"/>
</dbReference>
<dbReference type="InterPro" id="IPR010221">
    <property type="entry name" value="VCBS_dom"/>
</dbReference>
<reference evidence="2" key="1">
    <citation type="journal article" date="2019" name="Int. J. Syst. Evol. Microbiol.">
        <title>The Global Catalogue of Microorganisms (GCM) 10K type strain sequencing project: providing services to taxonomists for standard genome sequencing and annotation.</title>
        <authorList>
            <consortium name="The Broad Institute Genomics Platform"/>
            <consortium name="The Broad Institute Genome Sequencing Center for Infectious Disease"/>
            <person name="Wu L."/>
            <person name="Ma J."/>
        </authorList>
    </citation>
    <scope>NUCLEOTIDE SEQUENCE [LARGE SCALE GENOMIC DNA]</scope>
    <source>
        <strain evidence="2">CCUG 54356</strain>
    </source>
</reference>
<dbReference type="RefSeq" id="WP_377564298.1">
    <property type="nucleotide sequence ID" value="NZ_JBHTLR010000023.1"/>
</dbReference>
<accession>A0ABW3UC44</accession>
<sequence length="699" mass="72602">GATWTTGTGTEFTLPEGEYPDGEVLVRQTDAAGNTSPEGSLGAVSVVSLDGVDEVATALLNILAAESAADHGEADYGLLGVYLNLIGLDLQANVLGTSTVEFEVDPGHTQDLTFEFDSTLSAAVLGDLRIVIQKWDPATEAWTAIDNSEDEASILEIGLLGGGGDGVTVEGLGSGEYRAFIAADGVVATVASSLSVSGTDYDNTVIVGYEGVAVNGNVLDNDAADTIVESVNSEPVGAGGATIVGTYGTLEIDQDGTYTYTPFDADDSGIGQVDVFEYTLTDTISGASALATLYVQIDSESVEMTWDENDPSLPATFAFSASDDTADASVVWANVVDEDFFTEADGELIGVGDQTYISDTFTITENMEVSGSVEVSVLLAAIASGEVFLEREASPGTWETVASDSFSIVLGGLGTVSTIDLSTVDFTAGDYRVRATKSGLASVTLNIATDVDVVYLDQFEIESAVGAVGNLLDNDVEGSEFSTLQVDNGSGFVDVTDSTVVAGDFGTLTIDADGNYTYTPDGTYFDTTSQDVFDYQLVHPVTGAVAGGSLTVTLEPSGAGVLLAPSVEPFAMAFAEESDGSQESDFAQSHDAGLETLNWQGGDDVIALGDYVGEFSNIQAIDLDEENAVTLSVGLEDLLSISSGDESFYINGDGSDTVDILAEWDAADSGSAHGDDYNIYVSIDDPTQELWVENGINVV</sequence>
<evidence type="ECO:0000313" key="2">
    <source>
        <dbReference type="Proteomes" id="UP001597264"/>
    </source>
</evidence>
<dbReference type="NCBIfam" id="NF045619">
    <property type="entry name" value="adhes_GNV_Cterm"/>
    <property type="match status" value="1"/>
</dbReference>
<protein>
    <submittedName>
        <fullName evidence="1">BapA/Bap/LapF family large adhesin</fullName>
    </submittedName>
</protein>
<dbReference type="NCBIfam" id="TIGR01965">
    <property type="entry name" value="VCBS_repeat"/>
    <property type="match status" value="1"/>
</dbReference>
<dbReference type="EMBL" id="JBHTLR010000023">
    <property type="protein sequence ID" value="MFD1218046.1"/>
    <property type="molecule type" value="Genomic_DNA"/>
</dbReference>
<gene>
    <name evidence="1" type="ORF">ACFQ2X_15680</name>
</gene>